<proteinExistence type="predicted"/>
<comment type="caution">
    <text evidence="2">The sequence shown here is derived from an EMBL/GenBank/DDBJ whole genome shotgun (WGS) entry which is preliminary data.</text>
</comment>
<evidence type="ECO:0000313" key="3">
    <source>
        <dbReference type="Proteomes" id="UP001226389"/>
    </source>
</evidence>
<feature type="region of interest" description="Disordered" evidence="1">
    <location>
        <begin position="1"/>
        <end position="22"/>
    </location>
</feature>
<dbReference type="InterPro" id="IPR007511">
    <property type="entry name" value="DUF501"/>
</dbReference>
<organism evidence="2 3">
    <name type="scientific">Pseudarthrobacter defluvii</name>
    <dbReference type="NCBI Taxonomy" id="410837"/>
    <lineage>
        <taxon>Bacteria</taxon>
        <taxon>Bacillati</taxon>
        <taxon>Actinomycetota</taxon>
        <taxon>Actinomycetes</taxon>
        <taxon>Micrococcales</taxon>
        <taxon>Micrococcaceae</taxon>
        <taxon>Pseudarthrobacter</taxon>
    </lineage>
</organism>
<dbReference type="PANTHER" id="PTHR37163">
    <property type="entry name" value="CONSERVED PROTEIN"/>
    <property type="match status" value="1"/>
</dbReference>
<evidence type="ECO:0000313" key="2">
    <source>
        <dbReference type="EMBL" id="MDQ0117771.1"/>
    </source>
</evidence>
<dbReference type="EMBL" id="JAUSSY010000003">
    <property type="protein sequence ID" value="MDQ0117771.1"/>
    <property type="molecule type" value="Genomic_DNA"/>
</dbReference>
<dbReference type="Pfam" id="PF04417">
    <property type="entry name" value="DUF501"/>
    <property type="match status" value="1"/>
</dbReference>
<protein>
    <recommendedName>
        <fullName evidence="4">DUF501 domain-containing protein</fullName>
    </recommendedName>
</protein>
<evidence type="ECO:0008006" key="4">
    <source>
        <dbReference type="Google" id="ProtNLM"/>
    </source>
</evidence>
<dbReference type="Proteomes" id="UP001226389">
    <property type="component" value="Unassembled WGS sequence"/>
</dbReference>
<sequence length="223" mass="23336">MEHNTAAARDESRQPTAHDLEVLSRQLGRPVRDVVEIPARCVCGNPLVAATAPRLSNGTPFPTTFYLTHPVITSAVSRLEAAGVMNNMNEQLAADAGLAAAYRAAHGEYLAARDAIGRRSGIGPVPEIDGVSAGGMPTRVKCLHVLVGHSLAAGSGVNPLGDQALDMISEWWTADKCYCDGAWDTTGEAPSRDLSRHGPQGLPDIVGRPAPVRKSAGAAEASE</sequence>
<feature type="region of interest" description="Disordered" evidence="1">
    <location>
        <begin position="188"/>
        <end position="223"/>
    </location>
</feature>
<name>A0ABT9UDQ4_9MICC</name>
<keyword evidence="3" id="KW-1185">Reference proteome</keyword>
<dbReference type="PANTHER" id="PTHR37163:SF1">
    <property type="entry name" value="DUF501 DOMAIN-CONTAINING PROTEIN"/>
    <property type="match status" value="1"/>
</dbReference>
<evidence type="ECO:0000256" key="1">
    <source>
        <dbReference type="SAM" id="MobiDB-lite"/>
    </source>
</evidence>
<dbReference type="RefSeq" id="WP_307488572.1">
    <property type="nucleotide sequence ID" value="NZ_JAUSSY010000003.1"/>
</dbReference>
<gene>
    <name evidence="2" type="ORF">J2T22_000944</name>
</gene>
<reference evidence="2 3" key="1">
    <citation type="submission" date="2023-07" db="EMBL/GenBank/DDBJ databases">
        <title>Sorghum-associated microbial communities from plants grown in Nebraska, USA.</title>
        <authorList>
            <person name="Schachtman D."/>
        </authorList>
    </citation>
    <scope>NUCLEOTIDE SEQUENCE [LARGE SCALE GENOMIC DNA]</scope>
    <source>
        <strain evidence="2 3">DS994</strain>
    </source>
</reference>
<accession>A0ABT9UDQ4</accession>